<reference evidence="2 3" key="1">
    <citation type="journal article" date="2015" name="Int. J. Syst. Evol. Microbiol.">
        <title>Gemmobacter intermedius sp. nov., isolated from a white stork (Ciconia ciconia).</title>
        <authorList>
            <person name="Kampfer P."/>
            <person name="Jerzak L."/>
            <person name="Wilharm G."/>
            <person name="Golke J."/>
            <person name="Busse H.J."/>
            <person name="Glaeser S.P."/>
        </authorList>
    </citation>
    <scope>NUCLEOTIDE SEQUENCE [LARGE SCALE GENOMIC DNA]</scope>
    <source>
        <strain evidence="2 3">119/4</strain>
    </source>
</reference>
<dbReference type="RefSeq" id="WP_128486405.1">
    <property type="nucleotide sequence ID" value="NZ_JBHLXB010000026.1"/>
</dbReference>
<name>A0A3S3YJE1_9RHOB</name>
<dbReference type="AlphaFoldDB" id="A0A3S3YJE1"/>
<keyword evidence="3" id="KW-1185">Reference proteome</keyword>
<dbReference type="InterPro" id="IPR002035">
    <property type="entry name" value="VWF_A"/>
</dbReference>
<dbReference type="Proteomes" id="UP000287168">
    <property type="component" value="Unassembled WGS sequence"/>
</dbReference>
<organism evidence="2 3">
    <name type="scientific">Falsigemmobacter intermedius</name>
    <dbReference type="NCBI Taxonomy" id="1553448"/>
    <lineage>
        <taxon>Bacteria</taxon>
        <taxon>Pseudomonadati</taxon>
        <taxon>Pseudomonadota</taxon>
        <taxon>Alphaproteobacteria</taxon>
        <taxon>Rhodobacterales</taxon>
        <taxon>Paracoccaceae</taxon>
        <taxon>Falsigemmobacter</taxon>
    </lineage>
</organism>
<feature type="domain" description="VWFA" evidence="1">
    <location>
        <begin position="23"/>
        <end position="211"/>
    </location>
</feature>
<dbReference type="PROSITE" id="PS50234">
    <property type="entry name" value="VWFA"/>
    <property type="match status" value="1"/>
</dbReference>
<sequence>MSGRLAFFFALIFPQGALPCETALLLAMDVSGSVDASEYHLQTAGLAAALRDDALRDLMLHRRVAVSVMQWSGPGQQRVMIDWTAAESAAAIADLATKAAAMPRAFEGGGTAIGEALFAAAAQIERAPPCRYQVVDVSGDGDENAGSHLSLARQRLERSGVQINGLAIEQIGRAVSGYYRARVITRDGFVETAAGHTDFARAMRRKLLRELTKPAT</sequence>
<evidence type="ECO:0000313" key="3">
    <source>
        <dbReference type="Proteomes" id="UP000287168"/>
    </source>
</evidence>
<gene>
    <name evidence="2" type="ORF">EP867_01255</name>
</gene>
<dbReference type="Gene3D" id="3.40.50.410">
    <property type="entry name" value="von Willebrand factor, type A domain"/>
    <property type="match status" value="1"/>
</dbReference>
<dbReference type="OrthoDB" id="9792179at2"/>
<protein>
    <submittedName>
        <fullName evidence="2">DUF1194 domain-containing protein</fullName>
    </submittedName>
</protein>
<dbReference type="EMBL" id="SBLC01000002">
    <property type="protein sequence ID" value="RWY44605.1"/>
    <property type="molecule type" value="Genomic_DNA"/>
</dbReference>
<evidence type="ECO:0000259" key="1">
    <source>
        <dbReference type="PROSITE" id="PS50234"/>
    </source>
</evidence>
<accession>A0A3S3YJE1</accession>
<dbReference type="InterPro" id="IPR010607">
    <property type="entry name" value="DUF1194"/>
</dbReference>
<evidence type="ECO:0000313" key="2">
    <source>
        <dbReference type="EMBL" id="RWY44605.1"/>
    </source>
</evidence>
<dbReference type="Pfam" id="PF06707">
    <property type="entry name" value="DUF1194"/>
    <property type="match status" value="1"/>
</dbReference>
<dbReference type="SUPFAM" id="SSF53300">
    <property type="entry name" value="vWA-like"/>
    <property type="match status" value="1"/>
</dbReference>
<comment type="caution">
    <text evidence="2">The sequence shown here is derived from an EMBL/GenBank/DDBJ whole genome shotgun (WGS) entry which is preliminary data.</text>
</comment>
<proteinExistence type="predicted"/>
<dbReference type="InterPro" id="IPR036465">
    <property type="entry name" value="vWFA_dom_sf"/>
</dbReference>